<comment type="similarity">
    <text evidence="1">Belongs to the antirestriction protein family.</text>
</comment>
<evidence type="ECO:0000256" key="1">
    <source>
        <dbReference type="ARBA" id="ARBA00008618"/>
    </source>
</evidence>
<dbReference type="AlphaFoldDB" id="A0A919EPP4"/>
<organism evidence="2 3">
    <name type="scientific">Thalassotalea marina</name>
    <dbReference type="NCBI Taxonomy" id="1673741"/>
    <lineage>
        <taxon>Bacteria</taxon>
        <taxon>Pseudomonadati</taxon>
        <taxon>Pseudomonadota</taxon>
        <taxon>Gammaproteobacteria</taxon>
        <taxon>Alteromonadales</taxon>
        <taxon>Colwelliaceae</taxon>
        <taxon>Thalassotalea</taxon>
    </lineage>
</organism>
<dbReference type="Proteomes" id="UP000623842">
    <property type="component" value="Unassembled WGS sequence"/>
</dbReference>
<evidence type="ECO:0008006" key="4">
    <source>
        <dbReference type="Google" id="ProtNLM"/>
    </source>
</evidence>
<reference evidence="2" key="2">
    <citation type="submission" date="2020-09" db="EMBL/GenBank/DDBJ databases">
        <authorList>
            <person name="Sun Q."/>
            <person name="Kim S."/>
        </authorList>
    </citation>
    <scope>NUCLEOTIDE SEQUENCE</scope>
    <source>
        <strain evidence="2">KCTC 42731</strain>
    </source>
</reference>
<reference evidence="2" key="1">
    <citation type="journal article" date="2014" name="Int. J. Syst. Evol. Microbiol.">
        <title>Complete genome sequence of Corynebacterium casei LMG S-19264T (=DSM 44701T), isolated from a smear-ripened cheese.</title>
        <authorList>
            <consortium name="US DOE Joint Genome Institute (JGI-PGF)"/>
            <person name="Walter F."/>
            <person name="Albersmeier A."/>
            <person name="Kalinowski J."/>
            <person name="Ruckert C."/>
        </authorList>
    </citation>
    <scope>NUCLEOTIDE SEQUENCE</scope>
    <source>
        <strain evidence="2">KCTC 42731</strain>
    </source>
</reference>
<name>A0A919EPP4_9GAMM</name>
<evidence type="ECO:0000313" key="2">
    <source>
        <dbReference type="EMBL" id="GHG07256.1"/>
    </source>
</evidence>
<protein>
    <recommendedName>
        <fullName evidence="4">Antirestriction protein</fullName>
    </recommendedName>
</protein>
<proteinExistence type="inferred from homology"/>
<sequence>MSKSTTLSTLVATATQCPCEEREDFIPSMVANDVCTIISFENAIYTVMEKLSQGQYSGGHWNFYTFPNGAKAMVFEDECIVEAFCETNGRQCNLSMTALSLAVNLYVLSHLSFSLVSTKSNVCLVVSDFFHRLRDALYDIAESDSDLAEEVRQIFYLLD</sequence>
<keyword evidence="3" id="KW-1185">Reference proteome</keyword>
<gene>
    <name evidence="2" type="ORF">GCM10017161_41240</name>
</gene>
<dbReference type="Pfam" id="PF03230">
    <property type="entry name" value="Antirestrict"/>
    <property type="match status" value="1"/>
</dbReference>
<dbReference type="InterPro" id="IPR004914">
    <property type="entry name" value="Antirestrict"/>
</dbReference>
<dbReference type="Gene3D" id="3.30.70.3580">
    <property type="entry name" value="Antirestriction protein"/>
    <property type="match status" value="1"/>
</dbReference>
<comment type="caution">
    <text evidence="2">The sequence shown here is derived from an EMBL/GenBank/DDBJ whole genome shotgun (WGS) entry which is preliminary data.</text>
</comment>
<accession>A0A919EPP4</accession>
<dbReference type="RefSeq" id="WP_189774710.1">
    <property type="nucleotide sequence ID" value="NZ_BNCK01000014.1"/>
</dbReference>
<evidence type="ECO:0000313" key="3">
    <source>
        <dbReference type="Proteomes" id="UP000623842"/>
    </source>
</evidence>
<dbReference type="EMBL" id="BNCK01000014">
    <property type="protein sequence ID" value="GHG07256.1"/>
    <property type="molecule type" value="Genomic_DNA"/>
</dbReference>
<dbReference type="InterPro" id="IPR042297">
    <property type="entry name" value="Antirestriction_sf"/>
</dbReference>